<protein>
    <submittedName>
        <fullName evidence="1">Uncharacterized protein</fullName>
    </submittedName>
</protein>
<evidence type="ECO:0000313" key="1">
    <source>
        <dbReference type="EnsemblMetazoa" id="Aqu2.1.30454_001"/>
    </source>
</evidence>
<dbReference type="InParanoid" id="A0A1X7USF8"/>
<name>A0A1X7USF8_AMPQE</name>
<sequence>LLLLLLLIFLQDKQDRETDTIY</sequence>
<dbReference type="AlphaFoldDB" id="A0A1X7USF8"/>
<accession>A0A1X7USF8</accession>
<organism evidence="1">
    <name type="scientific">Amphimedon queenslandica</name>
    <name type="common">Sponge</name>
    <dbReference type="NCBI Taxonomy" id="400682"/>
    <lineage>
        <taxon>Eukaryota</taxon>
        <taxon>Metazoa</taxon>
        <taxon>Porifera</taxon>
        <taxon>Demospongiae</taxon>
        <taxon>Heteroscleromorpha</taxon>
        <taxon>Haplosclerida</taxon>
        <taxon>Niphatidae</taxon>
        <taxon>Amphimedon</taxon>
    </lineage>
</organism>
<proteinExistence type="predicted"/>
<dbReference type="EnsemblMetazoa" id="Aqu2.1.30454_001">
    <property type="protein sequence ID" value="Aqu2.1.30454_001"/>
    <property type="gene ID" value="Aqu2.1.30454"/>
</dbReference>
<reference evidence="1" key="1">
    <citation type="submission" date="2017-05" db="UniProtKB">
        <authorList>
            <consortium name="EnsemblMetazoa"/>
        </authorList>
    </citation>
    <scope>IDENTIFICATION</scope>
</reference>